<dbReference type="SUPFAM" id="SSF160904">
    <property type="entry name" value="Jann2411-like"/>
    <property type="match status" value="1"/>
</dbReference>
<dbReference type="PANTHER" id="PTHR35525:SF3">
    <property type="entry name" value="BLL6575 PROTEIN"/>
    <property type="match status" value="1"/>
</dbReference>
<accession>A0A5S4FJC6</accession>
<gene>
    <name evidence="2" type="ORF">ETD86_19660</name>
</gene>
<dbReference type="InterPro" id="IPR010852">
    <property type="entry name" value="ABATE"/>
</dbReference>
<protein>
    <submittedName>
        <fullName evidence="2">CGNR zinc finger domain-containing protein</fullName>
    </submittedName>
</protein>
<reference evidence="2 3" key="1">
    <citation type="submission" date="2019-05" db="EMBL/GenBank/DDBJ databases">
        <title>Draft genome sequence of Nonomuraea turkmeniaca DSM 43926.</title>
        <authorList>
            <person name="Saricaoglu S."/>
            <person name="Isik K."/>
        </authorList>
    </citation>
    <scope>NUCLEOTIDE SEQUENCE [LARGE SCALE GENOMIC DNA]</scope>
    <source>
        <strain evidence="2 3">DSM 43926</strain>
    </source>
</reference>
<evidence type="ECO:0000313" key="3">
    <source>
        <dbReference type="Proteomes" id="UP000309128"/>
    </source>
</evidence>
<comment type="caution">
    <text evidence="2">The sequence shown here is derived from an EMBL/GenBank/DDBJ whole genome shotgun (WGS) entry which is preliminary data.</text>
</comment>
<dbReference type="Gene3D" id="1.10.3300.10">
    <property type="entry name" value="Jann2411-like domain"/>
    <property type="match status" value="1"/>
</dbReference>
<proteinExistence type="predicted"/>
<dbReference type="AlphaFoldDB" id="A0A5S4FJC6"/>
<dbReference type="InterPro" id="IPR023286">
    <property type="entry name" value="ABATE_dom_sf"/>
</dbReference>
<dbReference type="PANTHER" id="PTHR35525">
    <property type="entry name" value="BLL6575 PROTEIN"/>
    <property type="match status" value="1"/>
</dbReference>
<dbReference type="InterPro" id="IPR021005">
    <property type="entry name" value="Znf_CGNR"/>
</dbReference>
<dbReference type="Pfam" id="PF11706">
    <property type="entry name" value="zf-CGNR"/>
    <property type="match status" value="1"/>
</dbReference>
<name>A0A5S4FJC6_9ACTN</name>
<dbReference type="EMBL" id="VCKY01000061">
    <property type="protein sequence ID" value="TMR19968.1"/>
    <property type="molecule type" value="Genomic_DNA"/>
</dbReference>
<evidence type="ECO:0000259" key="1">
    <source>
        <dbReference type="Pfam" id="PF11706"/>
    </source>
</evidence>
<evidence type="ECO:0000313" key="2">
    <source>
        <dbReference type="EMBL" id="TMR19968.1"/>
    </source>
</evidence>
<keyword evidence="3" id="KW-1185">Reference proteome</keyword>
<organism evidence="2 3">
    <name type="scientific">Nonomuraea turkmeniaca</name>
    <dbReference type="NCBI Taxonomy" id="103838"/>
    <lineage>
        <taxon>Bacteria</taxon>
        <taxon>Bacillati</taxon>
        <taxon>Actinomycetota</taxon>
        <taxon>Actinomycetes</taxon>
        <taxon>Streptosporangiales</taxon>
        <taxon>Streptosporangiaceae</taxon>
        <taxon>Nonomuraea</taxon>
    </lineage>
</organism>
<dbReference type="Proteomes" id="UP000309128">
    <property type="component" value="Unassembled WGS sequence"/>
</dbReference>
<feature type="domain" description="Zinc finger CGNR" evidence="1">
    <location>
        <begin position="47"/>
        <end position="90"/>
    </location>
</feature>
<sequence>MPLIVEFGGPETPPRLGAYSAAGLAERALADAAGCYLTAAASGEWSRVKSCAAPDCRWAYLDSSRNRSRRWCDMAECGNRAKNRAWRQRQAVGD</sequence>
<dbReference type="OrthoDB" id="3211108at2"/>